<protein>
    <submittedName>
        <fullName evidence="4">Thioesterase family protein</fullName>
    </submittedName>
</protein>
<evidence type="ECO:0000256" key="1">
    <source>
        <dbReference type="SAM" id="MobiDB-lite"/>
    </source>
</evidence>
<dbReference type="Pfam" id="PF20789">
    <property type="entry name" value="4HBT_3C"/>
    <property type="match status" value="1"/>
</dbReference>
<proteinExistence type="predicted"/>
<dbReference type="InterPro" id="IPR042171">
    <property type="entry name" value="Acyl-CoA_hotdog"/>
</dbReference>
<dbReference type="SUPFAM" id="SSF54637">
    <property type="entry name" value="Thioesterase/thiol ester dehydrase-isomerase"/>
    <property type="match status" value="1"/>
</dbReference>
<sequence length="279" mass="29526">MSESSGYFVAAGEGFEPQAIAASQWSSDQVVGPALCGLLARELENLHGGGGLVPVRLTVDLFRPARMHRLAVTTRIVREGKRIRLADATVMQDDAPVARAALVFLRPAEQPPGVIWTRDHEPVPPDPGMARPPGDAPLWSSDASGDWSAIPSRHEDSSRKRTWQRPLDVLAGEAGSPFVRAAMVGEQTSMVTNWSDAGVAFINTDLTLALARMPIGPDIGVEADNHLGGNGIAVGSATLFDRHGSFGTGLITAVANAGRRITARRLDEVVGAAERAAAF</sequence>
<dbReference type="Pfam" id="PF13622">
    <property type="entry name" value="4HBT_3"/>
    <property type="match status" value="1"/>
</dbReference>
<dbReference type="EMBL" id="CP046173">
    <property type="protein sequence ID" value="QIS19683.1"/>
    <property type="molecule type" value="Genomic_DNA"/>
</dbReference>
<organism evidence="4 5">
    <name type="scientific">Nocardia terpenica</name>
    <dbReference type="NCBI Taxonomy" id="455432"/>
    <lineage>
        <taxon>Bacteria</taxon>
        <taxon>Bacillati</taxon>
        <taxon>Actinomycetota</taxon>
        <taxon>Actinomycetes</taxon>
        <taxon>Mycobacteriales</taxon>
        <taxon>Nocardiaceae</taxon>
        <taxon>Nocardia</taxon>
    </lineage>
</organism>
<dbReference type="InterPro" id="IPR049450">
    <property type="entry name" value="ACOT8-like_C"/>
</dbReference>
<dbReference type="AlphaFoldDB" id="A0A6G9Z3U6"/>
<feature type="region of interest" description="Disordered" evidence="1">
    <location>
        <begin position="114"/>
        <end position="161"/>
    </location>
</feature>
<accession>A0A6G9Z3U6</accession>
<evidence type="ECO:0000259" key="2">
    <source>
        <dbReference type="Pfam" id="PF13622"/>
    </source>
</evidence>
<dbReference type="InterPro" id="IPR029069">
    <property type="entry name" value="HotDog_dom_sf"/>
</dbReference>
<name>A0A6G9Z3U6_9NOCA</name>
<reference evidence="4 5" key="1">
    <citation type="journal article" date="2019" name="ACS Chem. Biol.">
        <title>Identification and Mobilization of a Cryptic Antibiotic Biosynthesis Gene Locus from a Human-Pathogenic Nocardia Isolate.</title>
        <authorList>
            <person name="Herisse M."/>
            <person name="Ishida K."/>
            <person name="Porter J.L."/>
            <person name="Howden B."/>
            <person name="Hertweck C."/>
            <person name="Stinear T.P."/>
            <person name="Pidot S.J."/>
        </authorList>
    </citation>
    <scope>NUCLEOTIDE SEQUENCE [LARGE SCALE GENOMIC DNA]</scope>
    <source>
        <strain evidence="4 5">AUSMDU00012715</strain>
    </source>
</reference>
<dbReference type="Gene3D" id="2.40.160.210">
    <property type="entry name" value="Acyl-CoA thioesterase, double hotdog domain"/>
    <property type="match status" value="1"/>
</dbReference>
<evidence type="ECO:0000259" key="3">
    <source>
        <dbReference type="Pfam" id="PF20789"/>
    </source>
</evidence>
<dbReference type="InterPro" id="IPR049449">
    <property type="entry name" value="TesB_ACOT8-like_N"/>
</dbReference>
<evidence type="ECO:0000313" key="4">
    <source>
        <dbReference type="EMBL" id="QIS19683.1"/>
    </source>
</evidence>
<dbReference type="Proteomes" id="UP000500953">
    <property type="component" value="Chromosome"/>
</dbReference>
<feature type="domain" description="Acyl-CoA thioesterase-like C-terminal" evidence="3">
    <location>
        <begin position="151"/>
        <end position="244"/>
    </location>
</feature>
<gene>
    <name evidence="4" type="ORF">F6W96_16690</name>
</gene>
<feature type="domain" description="Acyl-CoA thioesterase-like N-terminal HotDog" evidence="2">
    <location>
        <begin position="24"/>
        <end position="104"/>
    </location>
</feature>
<dbReference type="RefSeq" id="WP_167486967.1">
    <property type="nucleotide sequence ID" value="NZ_CP046173.1"/>
</dbReference>
<evidence type="ECO:0000313" key="5">
    <source>
        <dbReference type="Proteomes" id="UP000500953"/>
    </source>
</evidence>